<evidence type="ECO:0000313" key="4">
    <source>
        <dbReference type="Proteomes" id="UP001442494"/>
    </source>
</evidence>
<dbReference type="CDD" id="cd11669">
    <property type="entry name" value="TTHB210-like"/>
    <property type="match status" value="1"/>
</dbReference>
<feature type="region of interest" description="Disordered" evidence="1">
    <location>
        <begin position="28"/>
        <end position="53"/>
    </location>
</feature>
<comment type="caution">
    <text evidence="3">The sequence shown here is derived from an EMBL/GenBank/DDBJ whole genome shotgun (WGS) entry which is preliminary data.</text>
</comment>
<evidence type="ECO:0000259" key="2">
    <source>
        <dbReference type="Pfam" id="PF18197"/>
    </source>
</evidence>
<name>A0ABV0JT70_9CYAN</name>
<evidence type="ECO:0000313" key="3">
    <source>
        <dbReference type="EMBL" id="MEP0866573.1"/>
    </source>
</evidence>
<dbReference type="EMBL" id="JAMPKK010000046">
    <property type="protein sequence ID" value="MEP0866573.1"/>
    <property type="molecule type" value="Genomic_DNA"/>
</dbReference>
<sequence>MTSVKKLSIVLAGVAFSTLSLGLKTAQAHGGHLHPDSGHLPSDSGQSPSSIDPRIESNSIFYGEARPLGNGLVRTWVRLNDNENPTDIGVSFTDSALFGLPGESDDVGEYPLKLPLLDGIDHSTFEYELLFPKEAEATPFTHLALNWNPSGHAPEGVTTVPHFDFHFNLFTPEERHTITADNLEDFLTKAYKAPPVEFLPPGYIAPPMAAEPRMGVHYIDPTSPEFQRPFDRVFIYGSYDGKMAFWEPMVANSFLLTKPNTTDLIKLPSAYPKSGYYPTAYSVNYANGEYSVSLNGLKYRSVPEPSLTLGTLAFGAFSAVSFLNKKRKQTA</sequence>
<gene>
    <name evidence="3" type="ORF">NDI37_19125</name>
</gene>
<dbReference type="InterPro" id="IPR033786">
    <property type="entry name" value="TTHB210-like"/>
</dbReference>
<evidence type="ECO:0000256" key="1">
    <source>
        <dbReference type="SAM" id="MobiDB-lite"/>
    </source>
</evidence>
<proteinExistence type="predicted"/>
<dbReference type="InterPro" id="IPR040832">
    <property type="entry name" value="TTHB210-like_dom"/>
</dbReference>
<organism evidence="3 4">
    <name type="scientific">Funiculus sociatus GB2-A5</name>
    <dbReference type="NCBI Taxonomy" id="2933946"/>
    <lineage>
        <taxon>Bacteria</taxon>
        <taxon>Bacillati</taxon>
        <taxon>Cyanobacteriota</taxon>
        <taxon>Cyanophyceae</taxon>
        <taxon>Coleofasciculales</taxon>
        <taxon>Coleofasciculaceae</taxon>
        <taxon>Funiculus</taxon>
    </lineage>
</organism>
<reference evidence="3 4" key="1">
    <citation type="submission" date="2022-04" db="EMBL/GenBank/DDBJ databases">
        <title>Positive selection, recombination, and allopatry shape intraspecific diversity of widespread and dominant cyanobacteria.</title>
        <authorList>
            <person name="Wei J."/>
            <person name="Shu W."/>
            <person name="Hu C."/>
        </authorList>
    </citation>
    <scope>NUCLEOTIDE SEQUENCE [LARGE SCALE GENOMIC DNA]</scope>
    <source>
        <strain evidence="3 4">GB2-A5</strain>
    </source>
</reference>
<feature type="compositionally biased region" description="Polar residues" evidence="1">
    <location>
        <begin position="43"/>
        <end position="53"/>
    </location>
</feature>
<feature type="domain" description="TTHB210-like" evidence="2">
    <location>
        <begin position="81"/>
        <end position="147"/>
    </location>
</feature>
<protein>
    <submittedName>
        <fullName evidence="3">DUF5602 domain-containing protein</fullName>
    </submittedName>
</protein>
<dbReference type="Proteomes" id="UP001442494">
    <property type="component" value="Unassembled WGS sequence"/>
</dbReference>
<keyword evidence="4" id="KW-1185">Reference proteome</keyword>
<accession>A0ABV0JT70</accession>
<dbReference type="Pfam" id="PF18197">
    <property type="entry name" value="TTHB210-like"/>
    <property type="match status" value="1"/>
</dbReference>